<accession>A0AA36FV29</accession>
<comment type="caution">
    <text evidence="2">The sequence shown here is derived from an EMBL/GenBank/DDBJ whole genome shotgun (WGS) entry which is preliminary data.</text>
</comment>
<evidence type="ECO:0000256" key="1">
    <source>
        <dbReference type="SAM" id="Coils"/>
    </source>
</evidence>
<dbReference type="EMBL" id="CATQJA010001643">
    <property type="protein sequence ID" value="CAJ0568028.1"/>
    <property type="molecule type" value="Genomic_DNA"/>
</dbReference>
<evidence type="ECO:0000313" key="3">
    <source>
        <dbReference type="Proteomes" id="UP001177023"/>
    </source>
</evidence>
<sequence length="154" mass="17385">MSVNEAMRGYPQATDDLEEANEMIARLEKQLAGHREFQARALALEMEMVKVEQDSDARFETLRERAEQSRRGWRRTVGEFKHKHGIDKPVAEEARAPLVKSALESYDRVLATLAELRTATADGPARRQLDEDLINIDAMKRRLVDPVPLAGSAS</sequence>
<feature type="coiled-coil region" evidence="1">
    <location>
        <begin position="10"/>
        <end position="54"/>
    </location>
</feature>
<protein>
    <submittedName>
        <fullName evidence="2">Uncharacterized protein</fullName>
    </submittedName>
</protein>
<keyword evidence="1" id="KW-0175">Coiled coil</keyword>
<evidence type="ECO:0000313" key="2">
    <source>
        <dbReference type="EMBL" id="CAJ0568028.1"/>
    </source>
</evidence>
<organism evidence="2 3">
    <name type="scientific">Mesorhabditis spiculigera</name>
    <dbReference type="NCBI Taxonomy" id="96644"/>
    <lineage>
        <taxon>Eukaryota</taxon>
        <taxon>Metazoa</taxon>
        <taxon>Ecdysozoa</taxon>
        <taxon>Nematoda</taxon>
        <taxon>Chromadorea</taxon>
        <taxon>Rhabditida</taxon>
        <taxon>Rhabditina</taxon>
        <taxon>Rhabditomorpha</taxon>
        <taxon>Rhabditoidea</taxon>
        <taxon>Rhabditidae</taxon>
        <taxon>Mesorhabditinae</taxon>
        <taxon>Mesorhabditis</taxon>
    </lineage>
</organism>
<name>A0AA36FV29_9BILA</name>
<proteinExistence type="predicted"/>
<dbReference type="AlphaFoldDB" id="A0AA36FV29"/>
<keyword evidence="3" id="KW-1185">Reference proteome</keyword>
<gene>
    <name evidence="2" type="ORF">MSPICULIGERA_LOCUS6555</name>
</gene>
<feature type="non-terminal residue" evidence="2">
    <location>
        <position position="154"/>
    </location>
</feature>
<dbReference type="Proteomes" id="UP001177023">
    <property type="component" value="Unassembled WGS sequence"/>
</dbReference>
<reference evidence="2" key="1">
    <citation type="submission" date="2023-06" db="EMBL/GenBank/DDBJ databases">
        <authorList>
            <person name="Delattre M."/>
        </authorList>
    </citation>
    <scope>NUCLEOTIDE SEQUENCE</scope>
    <source>
        <strain evidence="2">AF72</strain>
    </source>
</reference>